<dbReference type="InterPro" id="IPR015421">
    <property type="entry name" value="PyrdxlP-dep_Trfase_major"/>
</dbReference>
<dbReference type="Pfam" id="PF00282">
    <property type="entry name" value="Pyridoxal_deC"/>
    <property type="match status" value="1"/>
</dbReference>
<dbReference type="PANTHER" id="PTHR11999:SF165">
    <property type="entry name" value="DECARBOXYLASE, PUTATIVE (AFU_ORTHOLOGUE AFUA_2G04980)-RELATED"/>
    <property type="match status" value="1"/>
</dbReference>
<comment type="caution">
    <text evidence="7">The sequence shown here is derived from an EMBL/GenBank/DDBJ whole genome shotgun (WGS) entry which is preliminary data.</text>
</comment>
<dbReference type="InterPro" id="IPR021115">
    <property type="entry name" value="Pyridoxal-P_BS"/>
</dbReference>
<dbReference type="eggNOG" id="KOG0628">
    <property type="taxonomic scope" value="Eukaryota"/>
</dbReference>
<comment type="cofactor">
    <cofactor evidence="1 5 6">
        <name>pyridoxal 5'-phosphate</name>
        <dbReference type="ChEBI" id="CHEBI:597326"/>
    </cofactor>
</comment>
<dbReference type="Proteomes" id="UP000013776">
    <property type="component" value="Unassembled WGS sequence"/>
</dbReference>
<keyword evidence="3 5" id="KW-0663">Pyridoxal phosphate</keyword>
<evidence type="ECO:0000256" key="1">
    <source>
        <dbReference type="ARBA" id="ARBA00001933"/>
    </source>
</evidence>
<protein>
    <submittedName>
        <fullName evidence="7">Uncharacterized protein</fullName>
    </submittedName>
</protein>
<dbReference type="AlphaFoldDB" id="R4XKQ5"/>
<dbReference type="GO" id="GO:0019752">
    <property type="term" value="P:carboxylic acid metabolic process"/>
    <property type="evidence" value="ECO:0007669"/>
    <property type="project" value="InterPro"/>
</dbReference>
<dbReference type="STRING" id="1097556.R4XKQ5"/>
<dbReference type="InterPro" id="IPR002129">
    <property type="entry name" value="PyrdxlP-dep_de-COase"/>
</dbReference>
<name>R4XKQ5_TAPDE</name>
<evidence type="ECO:0000313" key="7">
    <source>
        <dbReference type="EMBL" id="CCG85014.1"/>
    </source>
</evidence>
<dbReference type="Gene3D" id="3.90.1150.10">
    <property type="entry name" value="Aspartate Aminotransferase, domain 1"/>
    <property type="match status" value="1"/>
</dbReference>
<dbReference type="VEuPathDB" id="FungiDB:TAPDE_005594"/>
<evidence type="ECO:0000256" key="4">
    <source>
        <dbReference type="ARBA" id="ARBA00023239"/>
    </source>
</evidence>
<dbReference type="Gene3D" id="3.40.640.10">
    <property type="entry name" value="Type I PLP-dependent aspartate aminotransferase-like (Major domain)"/>
    <property type="match status" value="1"/>
</dbReference>
<dbReference type="InterPro" id="IPR010977">
    <property type="entry name" value="Aromatic_deC"/>
</dbReference>
<accession>R4XKQ5</accession>
<dbReference type="InterPro" id="IPR015424">
    <property type="entry name" value="PyrdxlP-dep_Trfase"/>
</dbReference>
<dbReference type="PROSITE" id="PS00392">
    <property type="entry name" value="DDC_GAD_HDC_YDC"/>
    <property type="match status" value="1"/>
</dbReference>
<dbReference type="GO" id="GO:0016831">
    <property type="term" value="F:carboxy-lyase activity"/>
    <property type="evidence" value="ECO:0007669"/>
    <property type="project" value="InterPro"/>
</dbReference>
<organism evidence="7 8">
    <name type="scientific">Taphrina deformans (strain PYCC 5710 / ATCC 11124 / CBS 356.35 / IMI 108563 / JCM 9778 / NBRC 8474)</name>
    <name type="common">Peach leaf curl fungus</name>
    <name type="synonym">Lalaria deformans</name>
    <dbReference type="NCBI Taxonomy" id="1097556"/>
    <lineage>
        <taxon>Eukaryota</taxon>
        <taxon>Fungi</taxon>
        <taxon>Dikarya</taxon>
        <taxon>Ascomycota</taxon>
        <taxon>Taphrinomycotina</taxon>
        <taxon>Taphrinomycetes</taxon>
        <taxon>Taphrinales</taxon>
        <taxon>Taphrinaceae</taxon>
        <taxon>Taphrina</taxon>
    </lineage>
</organism>
<dbReference type="EMBL" id="CAHR02000386">
    <property type="protein sequence ID" value="CCG85014.1"/>
    <property type="molecule type" value="Genomic_DNA"/>
</dbReference>
<dbReference type="OrthoDB" id="2161780at2759"/>
<keyword evidence="4 6" id="KW-0456">Lyase</keyword>
<dbReference type="SUPFAM" id="SSF53383">
    <property type="entry name" value="PLP-dependent transferases"/>
    <property type="match status" value="1"/>
</dbReference>
<dbReference type="InterPro" id="IPR015422">
    <property type="entry name" value="PyrdxlP-dep_Trfase_small"/>
</dbReference>
<evidence type="ECO:0000256" key="2">
    <source>
        <dbReference type="ARBA" id="ARBA00009533"/>
    </source>
</evidence>
<comment type="similarity">
    <text evidence="2 6">Belongs to the group II decarboxylase family.</text>
</comment>
<evidence type="ECO:0000256" key="3">
    <source>
        <dbReference type="ARBA" id="ARBA00022898"/>
    </source>
</evidence>
<feature type="modified residue" description="N6-(pyridoxal phosphate)lysine" evidence="5">
    <location>
        <position position="277"/>
    </location>
</feature>
<sequence>MRKVSPKSFRDTAQLFKELGLEDSMQQGNVTTMQPGQSFRLPRDIPDLSTLMSSSRKAGHKVIESVPLSEDNQKLFVALQDLQLTIDATTVEDAALRMTLDLLNLSDADWPGRTLTTGATASNLLGLACGRNFALQQLGVDVGEEGFSGKKVPVFCAGAHASIKKAASIIGIGRSNCIDVSDASDKYGVAFDTPQLGLLLRQNKELEIGSIVVAAIGEVNTGLSTPNIALLRTLCDTYGAWLHIDAAFAVFAGVYGPLARMLLDLRYGDSLCIDGHKWLNVPYDCATFYTKHLPILKNVCASGPAAYLTSSQSTSQSSESIESPLNIGIENSRRFRAFPLYATLVAYGRAGYADMIHRNLDFARSIDNWLRKSVYFEVLTPQPAEVIGCNLDQGQFETTNIVLFTVRTDSKVPSGYHDMNDVIAAINSTSALYVTGTVFHGRPAARLAVSNWRTGLARESRTGGNTTEIQRSEDLGIVLSTLARLLPRHEDGA</sequence>
<reference evidence="7 8" key="1">
    <citation type="journal article" date="2013" name="MBio">
        <title>Genome sequencing of the plant pathogen Taphrina deformans, the causal agent of peach leaf curl.</title>
        <authorList>
            <person name="Cisse O.H."/>
            <person name="Almeida J.M.G.C.F."/>
            <person name="Fonseca A."/>
            <person name="Kumar A.A."/>
            <person name="Salojaervi J."/>
            <person name="Overmyer K."/>
            <person name="Hauser P.M."/>
            <person name="Pagni M."/>
        </authorList>
    </citation>
    <scope>NUCLEOTIDE SEQUENCE [LARGE SCALE GENOMIC DNA]</scope>
    <source>
        <strain evidence="8">PYCC 5710 / ATCC 11124 / CBS 356.35 / IMI 108563 / JCM 9778 / NBRC 8474</strain>
    </source>
</reference>
<evidence type="ECO:0000256" key="6">
    <source>
        <dbReference type="RuleBase" id="RU000382"/>
    </source>
</evidence>
<proteinExistence type="inferred from homology"/>
<dbReference type="GO" id="GO:0030170">
    <property type="term" value="F:pyridoxal phosphate binding"/>
    <property type="evidence" value="ECO:0007669"/>
    <property type="project" value="InterPro"/>
</dbReference>
<evidence type="ECO:0000313" key="8">
    <source>
        <dbReference type="Proteomes" id="UP000013776"/>
    </source>
</evidence>
<gene>
    <name evidence="7" type="ORF">TAPDE_005594</name>
</gene>
<keyword evidence="8" id="KW-1185">Reference proteome</keyword>
<dbReference type="PANTHER" id="PTHR11999">
    <property type="entry name" value="GROUP II PYRIDOXAL-5-PHOSPHATE DECARBOXYLASE"/>
    <property type="match status" value="1"/>
</dbReference>
<evidence type="ECO:0000256" key="5">
    <source>
        <dbReference type="PIRSR" id="PIRSR602129-50"/>
    </source>
</evidence>
<dbReference type="GO" id="GO:0005737">
    <property type="term" value="C:cytoplasm"/>
    <property type="evidence" value="ECO:0007669"/>
    <property type="project" value="TreeGrafter"/>
</dbReference>